<dbReference type="Proteomes" id="UP000328092">
    <property type="component" value="Unassembled WGS sequence"/>
</dbReference>
<dbReference type="OrthoDB" id="4378831at2"/>
<dbReference type="EMBL" id="CAADFC020000033">
    <property type="protein sequence ID" value="VIO79578.1"/>
    <property type="molecule type" value="Genomic_DNA"/>
</dbReference>
<dbReference type="PANTHER" id="PTHR33840">
    <property type="match status" value="1"/>
</dbReference>
<comment type="caution">
    <text evidence="2">The sequence shown here is derived from an EMBL/GenBank/DDBJ whole genome shotgun (WGS) entry which is preliminary data.</text>
</comment>
<dbReference type="InterPro" id="IPR018712">
    <property type="entry name" value="Tle1-like_cat"/>
</dbReference>
<dbReference type="Pfam" id="PF09994">
    <property type="entry name" value="T6SS_Tle1-like_cat"/>
    <property type="match status" value="1"/>
</dbReference>
<feature type="domain" description="T6SS Phospholipase effector Tle1-like catalytic" evidence="1">
    <location>
        <begin position="3"/>
        <end position="292"/>
    </location>
</feature>
<evidence type="ECO:0000313" key="3">
    <source>
        <dbReference type="Proteomes" id="UP000328092"/>
    </source>
</evidence>
<accession>A0A508TZC0</accession>
<proteinExistence type="predicted"/>
<evidence type="ECO:0000313" key="2">
    <source>
        <dbReference type="EMBL" id="VIO79578.1"/>
    </source>
</evidence>
<dbReference type="PANTHER" id="PTHR33840:SF1">
    <property type="entry name" value="TLE1 PHOSPHOLIPASE DOMAIN-CONTAINING PROTEIN"/>
    <property type="match status" value="1"/>
</dbReference>
<evidence type="ECO:0000259" key="1">
    <source>
        <dbReference type="Pfam" id="PF09994"/>
    </source>
</evidence>
<dbReference type="AlphaFoldDB" id="A0A508TZC0"/>
<protein>
    <recommendedName>
        <fullName evidence="1">T6SS Phospholipase effector Tle1-like catalytic domain-containing protein</fullName>
    </recommendedName>
</protein>
<keyword evidence="3" id="KW-1185">Reference proteome</keyword>
<sequence>MPKNILVFADGTGNEGGLLPDESRTNVYKLYRATRTGPDSIVDPKKQLALYVPGIGTPAPRHDNGWNRLKETVQQTFGFGLTTKIVGCYVAIVGVWEPGDRIYLFGFSRGAYTVRCLAHVLELCGIPRKGQNGASISLEPKSLRRVAKEAVSSAYWLGMPRDGDEAHKRAAQFRSTYKSEVGRPAGASAYFIGIWDAVAAIGWQRFFPDWAYDRHFTTDVQYARHLQSIDEGRKDFKRVPWGGSGTVKWPDRQGEPEQFDQIWFAGNHADIGGSYPENESRLSDITLDWMVEFITEKIPEAGRVIVDKNLLRLYPSADGMMHDECMVGMGGTAFHWSKAVRDVPETAQLHETVYQRLAMSSVRNFTSFGPYRPVALRNHLKAKAFFETVSTEKDLTAR</sequence>
<organism evidence="2 3">
    <name type="scientific">Bradyrhizobium ivorense</name>
    <dbReference type="NCBI Taxonomy" id="2511166"/>
    <lineage>
        <taxon>Bacteria</taxon>
        <taxon>Pseudomonadati</taxon>
        <taxon>Pseudomonadota</taxon>
        <taxon>Alphaproteobacteria</taxon>
        <taxon>Hyphomicrobiales</taxon>
        <taxon>Nitrobacteraceae</taxon>
        <taxon>Bradyrhizobium</taxon>
    </lineage>
</organism>
<reference evidence="2" key="1">
    <citation type="submission" date="2019-02" db="EMBL/GenBank/DDBJ databases">
        <authorList>
            <person name="Pothier F.J."/>
        </authorList>
    </citation>
    <scope>NUCLEOTIDE SEQUENCE</scope>
    <source>
        <strain evidence="2">CI-1B</strain>
    </source>
</reference>
<dbReference type="RefSeq" id="WP_139864393.1">
    <property type="nucleotide sequence ID" value="NZ_CAADFC020000033.1"/>
</dbReference>
<name>A0A508TZC0_9BRAD</name>
<gene>
    <name evidence="2" type="ORF">CI1B_79110</name>
</gene>